<evidence type="ECO:0000313" key="2">
    <source>
        <dbReference type="EMBL" id="GIJ34776.1"/>
    </source>
</evidence>
<evidence type="ECO:0000256" key="1">
    <source>
        <dbReference type="SAM" id="Phobius"/>
    </source>
</evidence>
<accession>A0A9W5XKR4</accession>
<feature type="transmembrane region" description="Helical" evidence="1">
    <location>
        <begin position="6"/>
        <end position="25"/>
    </location>
</feature>
<keyword evidence="1" id="KW-0472">Membrane</keyword>
<gene>
    <name evidence="2" type="ORF">Vse01_39240</name>
</gene>
<evidence type="ECO:0000313" key="3">
    <source>
        <dbReference type="Proteomes" id="UP000607311"/>
    </source>
</evidence>
<organism evidence="2 3">
    <name type="scientific">Micromonospora sediminimaris</name>
    <dbReference type="NCBI Taxonomy" id="547162"/>
    <lineage>
        <taxon>Bacteria</taxon>
        <taxon>Bacillati</taxon>
        <taxon>Actinomycetota</taxon>
        <taxon>Actinomycetes</taxon>
        <taxon>Micromonosporales</taxon>
        <taxon>Micromonosporaceae</taxon>
        <taxon>Micromonospora</taxon>
    </lineage>
</organism>
<reference evidence="2" key="1">
    <citation type="submission" date="2021-01" db="EMBL/GenBank/DDBJ databases">
        <title>Whole genome shotgun sequence of Verrucosispora sediminis NBRC 107745.</title>
        <authorList>
            <person name="Komaki H."/>
            <person name="Tamura T."/>
        </authorList>
    </citation>
    <scope>NUCLEOTIDE SEQUENCE</scope>
    <source>
        <strain evidence="2">NBRC 107745</strain>
    </source>
</reference>
<dbReference type="AlphaFoldDB" id="A0A9W5XKR4"/>
<name>A0A9W5XKR4_9ACTN</name>
<keyword evidence="1" id="KW-1133">Transmembrane helix</keyword>
<dbReference type="EMBL" id="BOPD01000024">
    <property type="protein sequence ID" value="GIJ34776.1"/>
    <property type="molecule type" value="Genomic_DNA"/>
</dbReference>
<dbReference type="Proteomes" id="UP000607311">
    <property type="component" value="Unassembled WGS sequence"/>
</dbReference>
<comment type="caution">
    <text evidence="2">The sequence shown here is derived from an EMBL/GenBank/DDBJ whole genome shotgun (WGS) entry which is preliminary data.</text>
</comment>
<keyword evidence="1" id="KW-0812">Transmembrane</keyword>
<protein>
    <submittedName>
        <fullName evidence="2">Uncharacterized protein</fullName>
    </submittedName>
</protein>
<keyword evidence="3" id="KW-1185">Reference proteome</keyword>
<proteinExistence type="predicted"/>
<sequence length="166" mass="18232">MESVLVAVVGVVGTLFGSGLTGFLSQRQARSEAIRHLAVQERQTAAAALSSAAAAILDYRSIELSRLHRVWEKRADGKDISFGDDELSTKVREARRKAWQAVFQFRTISDNASLHERLESLLEELTSLKEASSLEQAVRQSREARSELAGLLDGFRSARSGGMRGD</sequence>